<keyword evidence="2" id="KW-1185">Reference proteome</keyword>
<name>A0ABR0B0T2_9CRUS</name>
<dbReference type="Proteomes" id="UP001234178">
    <property type="component" value="Unassembled WGS sequence"/>
</dbReference>
<protein>
    <recommendedName>
        <fullName evidence="3">HAT C-terminal dimerisation domain-containing protein</fullName>
    </recommendedName>
</protein>
<sequence length="62" mass="7072">MSLSPETVEALLCLRSWCRAGMLEDVNVDAFIREIENASVDDIDDEELTHAHMQLNDVLNPW</sequence>
<evidence type="ECO:0000313" key="1">
    <source>
        <dbReference type="EMBL" id="KAK4030983.1"/>
    </source>
</evidence>
<dbReference type="EMBL" id="JAOYFB010000039">
    <property type="protein sequence ID" value="KAK4030983.1"/>
    <property type="molecule type" value="Genomic_DNA"/>
</dbReference>
<gene>
    <name evidence="1" type="ORF">OUZ56_024413</name>
</gene>
<accession>A0ABR0B0T2</accession>
<evidence type="ECO:0008006" key="3">
    <source>
        <dbReference type="Google" id="ProtNLM"/>
    </source>
</evidence>
<reference evidence="1 2" key="1">
    <citation type="journal article" date="2023" name="Nucleic Acids Res.">
        <title>The hologenome of Daphnia magna reveals possible DNA methylation and microbiome-mediated evolution of the host genome.</title>
        <authorList>
            <person name="Chaturvedi A."/>
            <person name="Li X."/>
            <person name="Dhandapani V."/>
            <person name="Marshall H."/>
            <person name="Kissane S."/>
            <person name="Cuenca-Cambronero M."/>
            <person name="Asole G."/>
            <person name="Calvet F."/>
            <person name="Ruiz-Romero M."/>
            <person name="Marangio P."/>
            <person name="Guigo R."/>
            <person name="Rago D."/>
            <person name="Mirbahai L."/>
            <person name="Eastwood N."/>
            <person name="Colbourne J.K."/>
            <person name="Zhou J."/>
            <person name="Mallon E."/>
            <person name="Orsini L."/>
        </authorList>
    </citation>
    <scope>NUCLEOTIDE SEQUENCE [LARGE SCALE GENOMIC DNA]</scope>
    <source>
        <strain evidence="1">LRV0_1</strain>
    </source>
</reference>
<evidence type="ECO:0000313" key="2">
    <source>
        <dbReference type="Proteomes" id="UP001234178"/>
    </source>
</evidence>
<organism evidence="1 2">
    <name type="scientific">Daphnia magna</name>
    <dbReference type="NCBI Taxonomy" id="35525"/>
    <lineage>
        <taxon>Eukaryota</taxon>
        <taxon>Metazoa</taxon>
        <taxon>Ecdysozoa</taxon>
        <taxon>Arthropoda</taxon>
        <taxon>Crustacea</taxon>
        <taxon>Branchiopoda</taxon>
        <taxon>Diplostraca</taxon>
        <taxon>Cladocera</taxon>
        <taxon>Anomopoda</taxon>
        <taxon>Daphniidae</taxon>
        <taxon>Daphnia</taxon>
    </lineage>
</organism>
<proteinExistence type="predicted"/>
<comment type="caution">
    <text evidence="1">The sequence shown here is derived from an EMBL/GenBank/DDBJ whole genome shotgun (WGS) entry which is preliminary data.</text>
</comment>